<gene>
    <name evidence="2" type="ORF">ALTATR162_LOCUS3336</name>
</gene>
<name>A0A8J2I6D6_9PLEO</name>
<proteinExistence type="predicted"/>
<feature type="compositionally biased region" description="Polar residues" evidence="1">
    <location>
        <begin position="59"/>
        <end position="68"/>
    </location>
</feature>
<keyword evidence="3" id="KW-1185">Reference proteome</keyword>
<comment type="caution">
    <text evidence="2">The sequence shown here is derived from an EMBL/GenBank/DDBJ whole genome shotgun (WGS) entry which is preliminary data.</text>
</comment>
<feature type="region of interest" description="Disordered" evidence="1">
    <location>
        <begin position="1"/>
        <end position="69"/>
    </location>
</feature>
<sequence>MPPKNLHNHAYFEEDPTDAPHKDVETEFETGESSKPETPNRQKKVTTSDNPEDDLVTVSHDSTPSPTASDIVLKLNYNDFVVASNLHRKWQESGLNEHERKAKMKDVQKIFDNEREVRERKEEEMKKKYGEDGKGSEGKGKEV</sequence>
<dbReference type="GeneID" id="67014881"/>
<dbReference type="AlphaFoldDB" id="A0A8J2I6D6"/>
<evidence type="ECO:0000313" key="3">
    <source>
        <dbReference type="Proteomes" id="UP000676310"/>
    </source>
</evidence>
<feature type="region of interest" description="Disordered" evidence="1">
    <location>
        <begin position="113"/>
        <end position="143"/>
    </location>
</feature>
<organism evidence="2 3">
    <name type="scientific">Alternaria atra</name>
    <dbReference type="NCBI Taxonomy" id="119953"/>
    <lineage>
        <taxon>Eukaryota</taxon>
        <taxon>Fungi</taxon>
        <taxon>Dikarya</taxon>
        <taxon>Ascomycota</taxon>
        <taxon>Pezizomycotina</taxon>
        <taxon>Dothideomycetes</taxon>
        <taxon>Pleosporomycetidae</taxon>
        <taxon>Pleosporales</taxon>
        <taxon>Pleosporineae</taxon>
        <taxon>Pleosporaceae</taxon>
        <taxon>Alternaria</taxon>
        <taxon>Alternaria sect. Ulocladioides</taxon>
    </lineage>
</organism>
<accession>A0A8J2I6D6</accession>
<dbReference type="RefSeq" id="XP_043166877.1">
    <property type="nucleotide sequence ID" value="XM_043310942.1"/>
</dbReference>
<protein>
    <submittedName>
        <fullName evidence="2">Uncharacterized protein</fullName>
    </submittedName>
</protein>
<reference evidence="2" key="1">
    <citation type="submission" date="2021-05" db="EMBL/GenBank/DDBJ databases">
        <authorList>
            <person name="Stam R."/>
        </authorList>
    </citation>
    <scope>NUCLEOTIDE SEQUENCE</scope>
    <source>
        <strain evidence="2">CS162</strain>
    </source>
</reference>
<dbReference type="Proteomes" id="UP000676310">
    <property type="component" value="Unassembled WGS sequence"/>
</dbReference>
<dbReference type="EMBL" id="CAJRGZ010000016">
    <property type="protein sequence ID" value="CAG5153806.1"/>
    <property type="molecule type" value="Genomic_DNA"/>
</dbReference>
<evidence type="ECO:0000313" key="2">
    <source>
        <dbReference type="EMBL" id="CAG5153806.1"/>
    </source>
</evidence>
<evidence type="ECO:0000256" key="1">
    <source>
        <dbReference type="SAM" id="MobiDB-lite"/>
    </source>
</evidence>
<dbReference type="OrthoDB" id="3688757at2759"/>